<name>A0A0M3J2Q8_ANISI</name>
<accession>A0A0M3J2Q8</accession>
<dbReference type="GO" id="GO:0008104">
    <property type="term" value="P:intracellular protein localization"/>
    <property type="evidence" value="ECO:0007669"/>
    <property type="project" value="TreeGrafter"/>
</dbReference>
<dbReference type="Proteomes" id="UP000267096">
    <property type="component" value="Unassembled WGS sequence"/>
</dbReference>
<keyword evidence="3" id="KW-1185">Reference proteome</keyword>
<reference evidence="4" key="1">
    <citation type="submission" date="2017-02" db="UniProtKB">
        <authorList>
            <consortium name="WormBaseParasite"/>
        </authorList>
    </citation>
    <scope>IDENTIFICATION</scope>
</reference>
<dbReference type="GO" id="GO:0019901">
    <property type="term" value="F:protein kinase binding"/>
    <property type="evidence" value="ECO:0007669"/>
    <property type="project" value="TreeGrafter"/>
</dbReference>
<dbReference type="WBParaSite" id="ASIM_0000181901-mRNA-1">
    <property type="protein sequence ID" value="ASIM_0000181901-mRNA-1"/>
    <property type="gene ID" value="ASIM_0000181901"/>
</dbReference>
<dbReference type="AlphaFoldDB" id="A0A0M3J2Q8"/>
<sequence length="180" mass="20774">MLLPLFTQLDLPHRDVNDSYDYDICSTLLSAISLLLSTSSSAQQQLFHNKGFLIISKVLLEANAKHLRDSVLDELFGMAKFLLSCPAGFPLLKQLFDHILFNPQLWIRAPSEIQIRLYQYLVNDFLSNTNFLAVVRRSSTVVELLNAIKYYYWVVLPRAPSTYTVKHLENRPERLIAFVR</sequence>
<dbReference type="Pfam" id="PF15787">
    <property type="entry name" value="DUF4704"/>
    <property type="match status" value="1"/>
</dbReference>
<dbReference type="GO" id="GO:0005829">
    <property type="term" value="C:cytosol"/>
    <property type="evidence" value="ECO:0007669"/>
    <property type="project" value="TreeGrafter"/>
</dbReference>
<dbReference type="PANTHER" id="PTHR13743:SF162">
    <property type="entry name" value="NEUROBEACHIN"/>
    <property type="match status" value="1"/>
</dbReference>
<protein>
    <submittedName>
        <fullName evidence="4">DUF4704 domain-containing protein</fullName>
    </submittedName>
</protein>
<evidence type="ECO:0000313" key="4">
    <source>
        <dbReference type="WBParaSite" id="ASIM_0000181901-mRNA-1"/>
    </source>
</evidence>
<dbReference type="GO" id="GO:0016020">
    <property type="term" value="C:membrane"/>
    <property type="evidence" value="ECO:0007669"/>
    <property type="project" value="TreeGrafter"/>
</dbReference>
<organism evidence="4">
    <name type="scientific">Anisakis simplex</name>
    <name type="common">Herring worm</name>
    <dbReference type="NCBI Taxonomy" id="6269"/>
    <lineage>
        <taxon>Eukaryota</taxon>
        <taxon>Metazoa</taxon>
        <taxon>Ecdysozoa</taxon>
        <taxon>Nematoda</taxon>
        <taxon>Chromadorea</taxon>
        <taxon>Rhabditida</taxon>
        <taxon>Spirurina</taxon>
        <taxon>Ascaridomorpha</taxon>
        <taxon>Ascaridoidea</taxon>
        <taxon>Anisakidae</taxon>
        <taxon>Anisakis</taxon>
        <taxon>Anisakis simplex complex</taxon>
    </lineage>
</organism>
<gene>
    <name evidence="2" type="ORF">ASIM_LOCUS1691</name>
</gene>
<evidence type="ECO:0000313" key="3">
    <source>
        <dbReference type="Proteomes" id="UP000267096"/>
    </source>
</evidence>
<feature type="domain" description="DUF4704" evidence="1">
    <location>
        <begin position="1"/>
        <end position="172"/>
    </location>
</feature>
<reference evidence="2 3" key="2">
    <citation type="submission" date="2018-11" db="EMBL/GenBank/DDBJ databases">
        <authorList>
            <consortium name="Pathogen Informatics"/>
        </authorList>
    </citation>
    <scope>NUCLEOTIDE SEQUENCE [LARGE SCALE GENOMIC DNA]</scope>
</reference>
<dbReference type="InterPro" id="IPR050865">
    <property type="entry name" value="BEACH_Domain"/>
</dbReference>
<evidence type="ECO:0000313" key="2">
    <source>
        <dbReference type="EMBL" id="VDK19081.1"/>
    </source>
</evidence>
<dbReference type="EMBL" id="UYRR01001921">
    <property type="protein sequence ID" value="VDK19081.1"/>
    <property type="molecule type" value="Genomic_DNA"/>
</dbReference>
<evidence type="ECO:0000259" key="1">
    <source>
        <dbReference type="Pfam" id="PF15787"/>
    </source>
</evidence>
<dbReference type="PANTHER" id="PTHR13743">
    <property type="entry name" value="BEIGE/BEACH-RELATED"/>
    <property type="match status" value="1"/>
</dbReference>
<dbReference type="OrthoDB" id="26681at2759"/>
<dbReference type="InterPro" id="IPR031570">
    <property type="entry name" value="NBEA/BDCP_DUF4704"/>
</dbReference>
<proteinExistence type="predicted"/>